<evidence type="ECO:0000256" key="2">
    <source>
        <dbReference type="SAM" id="MobiDB-lite"/>
    </source>
</evidence>
<dbReference type="Proteomes" id="UP001303046">
    <property type="component" value="Unassembled WGS sequence"/>
</dbReference>
<feature type="coiled-coil region" evidence="1">
    <location>
        <begin position="110"/>
        <end position="294"/>
    </location>
</feature>
<evidence type="ECO:0000313" key="4">
    <source>
        <dbReference type="Proteomes" id="UP001303046"/>
    </source>
</evidence>
<accession>A0ABR1DKA2</accession>
<comment type="caution">
    <text evidence="3">The sequence shown here is derived from an EMBL/GenBank/DDBJ whole genome shotgun (WGS) entry which is preliminary data.</text>
</comment>
<feature type="compositionally biased region" description="Polar residues" evidence="2">
    <location>
        <begin position="14"/>
        <end position="24"/>
    </location>
</feature>
<gene>
    <name evidence="3" type="primary">Necator_chrIV.g15794</name>
    <name evidence="3" type="ORF">RB195_002499</name>
</gene>
<sequence length="315" mass="35654">MNDINNWREEETLDLTSDLSSNGSDKSEDGGETTTTTLRPEDLSTNCSAVLEPKTPTATVLNRSGTSATCGRLSLSQPVLSDATPSPGQMRLNMSAGNISRPPKPQRVPLVKTQEENEALRQKVVELNAKLNVATYQIMELERLLPREVKDILEEYYSLQNSRLEVINEREELAARRRQLETEAKQSEENAESKLETCRTELCDSEQKRKELQRQNELQKERIADLESALAKIEEIPTSLDALKGEDSDWTIRSECDIIANELRERLSDAEKENQLLRRKIEEQQKELDERATAFTDVTSQSKLSVTTTTVMQNV</sequence>
<feature type="compositionally biased region" description="Polar residues" evidence="2">
    <location>
        <begin position="32"/>
        <end position="48"/>
    </location>
</feature>
<keyword evidence="1" id="KW-0175">Coiled coil</keyword>
<proteinExistence type="predicted"/>
<feature type="compositionally biased region" description="Basic and acidic residues" evidence="2">
    <location>
        <begin position="1"/>
        <end position="10"/>
    </location>
</feature>
<feature type="region of interest" description="Disordered" evidence="2">
    <location>
        <begin position="1"/>
        <end position="48"/>
    </location>
</feature>
<protein>
    <submittedName>
        <fullName evidence="3">Uncharacterized protein</fullName>
    </submittedName>
</protein>
<evidence type="ECO:0000313" key="3">
    <source>
        <dbReference type="EMBL" id="KAK6750563.1"/>
    </source>
</evidence>
<evidence type="ECO:0000256" key="1">
    <source>
        <dbReference type="SAM" id="Coils"/>
    </source>
</evidence>
<dbReference type="EMBL" id="JAVFWL010000004">
    <property type="protein sequence ID" value="KAK6750563.1"/>
    <property type="molecule type" value="Genomic_DNA"/>
</dbReference>
<keyword evidence="4" id="KW-1185">Reference proteome</keyword>
<organism evidence="3 4">
    <name type="scientific">Necator americanus</name>
    <name type="common">Human hookworm</name>
    <dbReference type="NCBI Taxonomy" id="51031"/>
    <lineage>
        <taxon>Eukaryota</taxon>
        <taxon>Metazoa</taxon>
        <taxon>Ecdysozoa</taxon>
        <taxon>Nematoda</taxon>
        <taxon>Chromadorea</taxon>
        <taxon>Rhabditida</taxon>
        <taxon>Rhabditina</taxon>
        <taxon>Rhabditomorpha</taxon>
        <taxon>Strongyloidea</taxon>
        <taxon>Ancylostomatidae</taxon>
        <taxon>Bunostominae</taxon>
        <taxon>Necator</taxon>
    </lineage>
</organism>
<name>A0ABR1DKA2_NECAM</name>
<reference evidence="3 4" key="1">
    <citation type="submission" date="2023-08" db="EMBL/GenBank/DDBJ databases">
        <title>A Necator americanus chromosomal reference genome.</title>
        <authorList>
            <person name="Ilik V."/>
            <person name="Petrzelkova K.J."/>
            <person name="Pardy F."/>
            <person name="Fuh T."/>
            <person name="Niatou-Singa F.S."/>
            <person name="Gouil Q."/>
            <person name="Baker L."/>
            <person name="Ritchie M.E."/>
            <person name="Jex A.R."/>
            <person name="Gazzola D."/>
            <person name="Li H."/>
            <person name="Toshio Fujiwara R."/>
            <person name="Zhan B."/>
            <person name="Aroian R.V."/>
            <person name="Pafco B."/>
            <person name="Schwarz E.M."/>
        </authorList>
    </citation>
    <scope>NUCLEOTIDE SEQUENCE [LARGE SCALE GENOMIC DNA]</scope>
    <source>
        <strain evidence="3 4">Aroian</strain>
        <tissue evidence="3">Whole animal</tissue>
    </source>
</reference>